<protein>
    <submittedName>
        <fullName evidence="1">Uncharacterized protein</fullName>
    </submittedName>
</protein>
<reference evidence="1 2" key="1">
    <citation type="journal article" date="2023" name="Sci. Data">
        <title>Genome assembly of the Korean intertidal mud-creeper Batillaria attramentaria.</title>
        <authorList>
            <person name="Patra A.K."/>
            <person name="Ho P.T."/>
            <person name="Jun S."/>
            <person name="Lee S.J."/>
            <person name="Kim Y."/>
            <person name="Won Y.J."/>
        </authorList>
    </citation>
    <scope>NUCLEOTIDE SEQUENCE [LARGE SCALE GENOMIC DNA]</scope>
    <source>
        <strain evidence="1">Wonlab-2016</strain>
    </source>
</reference>
<dbReference type="EMBL" id="JACVVK020000271">
    <property type="protein sequence ID" value="KAK7480939.1"/>
    <property type="molecule type" value="Genomic_DNA"/>
</dbReference>
<proteinExistence type="predicted"/>
<keyword evidence="2" id="KW-1185">Reference proteome</keyword>
<evidence type="ECO:0000313" key="2">
    <source>
        <dbReference type="Proteomes" id="UP001519460"/>
    </source>
</evidence>
<accession>A0ABD0K194</accession>
<organism evidence="1 2">
    <name type="scientific">Batillaria attramentaria</name>
    <dbReference type="NCBI Taxonomy" id="370345"/>
    <lineage>
        <taxon>Eukaryota</taxon>
        <taxon>Metazoa</taxon>
        <taxon>Spiralia</taxon>
        <taxon>Lophotrochozoa</taxon>
        <taxon>Mollusca</taxon>
        <taxon>Gastropoda</taxon>
        <taxon>Caenogastropoda</taxon>
        <taxon>Sorbeoconcha</taxon>
        <taxon>Cerithioidea</taxon>
        <taxon>Batillariidae</taxon>
        <taxon>Batillaria</taxon>
    </lineage>
</organism>
<sequence>MPLRHDDCDCSDSARDLHRILLQYAAAAPPGCPLTDNSVTADSISESSAFLPVSDQNMITHSVLAVSVGGQNVPTSAEFDKETPA</sequence>
<name>A0ABD0K194_9CAEN</name>
<gene>
    <name evidence="1" type="ORF">BaRGS_00027850</name>
</gene>
<dbReference type="AlphaFoldDB" id="A0ABD0K194"/>
<comment type="caution">
    <text evidence="1">The sequence shown here is derived from an EMBL/GenBank/DDBJ whole genome shotgun (WGS) entry which is preliminary data.</text>
</comment>
<evidence type="ECO:0000313" key="1">
    <source>
        <dbReference type="EMBL" id="KAK7480939.1"/>
    </source>
</evidence>
<dbReference type="Proteomes" id="UP001519460">
    <property type="component" value="Unassembled WGS sequence"/>
</dbReference>